<comment type="caution">
    <text evidence="1">The sequence shown here is derived from an EMBL/GenBank/DDBJ whole genome shotgun (WGS) entry which is preliminary data.</text>
</comment>
<dbReference type="AlphaFoldDB" id="I4EE42"/>
<dbReference type="RefSeq" id="WP_008475540.1">
    <property type="nucleotide sequence ID" value="NZ_CAGS01000080.1"/>
</dbReference>
<accession>I4EE42</accession>
<proteinExistence type="predicted"/>
<reference evidence="1 2" key="1">
    <citation type="journal article" date="2012" name="ISME J.">
        <title>Nitrification expanded: discovery, physiology and genomics of a nitrite-oxidizing bacterium from the phylum Chloroflexi.</title>
        <authorList>
            <person name="Sorokin D.Y."/>
            <person name="Lucker S."/>
            <person name="Vejmelkova D."/>
            <person name="Kostrikina N.A."/>
            <person name="Kleerebezem R."/>
            <person name="Rijpstra W.I."/>
            <person name="Damste J.S."/>
            <person name="Le Paslier D."/>
            <person name="Muyzer G."/>
            <person name="Wagner M."/>
            <person name="van Loosdrecht M.C."/>
            <person name="Daims H."/>
        </authorList>
    </citation>
    <scope>NUCLEOTIDE SEQUENCE [LARGE SCALE GENOMIC DNA]</scope>
    <source>
        <strain evidence="2">none</strain>
    </source>
</reference>
<keyword evidence="2" id="KW-1185">Reference proteome</keyword>
<dbReference type="EMBL" id="CAGS01000080">
    <property type="protein sequence ID" value="CCF82954.1"/>
    <property type="molecule type" value="Genomic_DNA"/>
</dbReference>
<name>I4EE42_9BACT</name>
<organism evidence="1 2">
    <name type="scientific">Nitrolancea hollandica Lb</name>
    <dbReference type="NCBI Taxonomy" id="1129897"/>
    <lineage>
        <taxon>Bacteria</taxon>
        <taxon>Pseudomonadati</taxon>
        <taxon>Thermomicrobiota</taxon>
        <taxon>Thermomicrobia</taxon>
        <taxon>Sphaerobacterales</taxon>
        <taxon>Sphaerobacterineae</taxon>
        <taxon>Sphaerobacteraceae</taxon>
        <taxon>Nitrolancea</taxon>
    </lineage>
</organism>
<protein>
    <submittedName>
        <fullName evidence="1">Uncharacterized protein</fullName>
    </submittedName>
</protein>
<dbReference type="Proteomes" id="UP000004221">
    <property type="component" value="Unassembled WGS sequence"/>
</dbReference>
<evidence type="ECO:0000313" key="1">
    <source>
        <dbReference type="EMBL" id="CCF82954.1"/>
    </source>
</evidence>
<sequence>MPPAAIGTRIFVEEDAHLYIAVGSTTAEIEGRLGWVQQNVWLPLLAGRYIEKNHPEFPDPLHTIQCVLSQPRAVFDVPEQPTQIQFFATADSLRAFGLITSRSARFVDVLVEYR</sequence>
<gene>
    <name evidence="1" type="ORF">NITHO_1700012</name>
</gene>
<evidence type="ECO:0000313" key="2">
    <source>
        <dbReference type="Proteomes" id="UP000004221"/>
    </source>
</evidence>